<dbReference type="InterPro" id="IPR053235">
    <property type="entry name" value="Ser_Thr_kinase"/>
</dbReference>
<comment type="caution">
    <text evidence="2">The sequence shown here is derived from an EMBL/GenBank/DDBJ whole genome shotgun (WGS) entry which is preliminary data.</text>
</comment>
<feature type="domain" description="Protein kinase" evidence="1">
    <location>
        <begin position="1"/>
        <end position="86"/>
    </location>
</feature>
<evidence type="ECO:0000313" key="2">
    <source>
        <dbReference type="EMBL" id="MFC5828273.1"/>
    </source>
</evidence>
<dbReference type="SUPFAM" id="SSF56112">
    <property type="entry name" value="Protein kinase-like (PK-like)"/>
    <property type="match status" value="1"/>
</dbReference>
<sequence length="86" mass="9025">MIDFGIARALDTDGDRTATGRWVGTPDYMAPELTDGGTWSTASDVFAWGCVVFAAAMGHGPVRLIRRRATRAGRGRPDAGSGVPAC</sequence>
<dbReference type="GO" id="GO:0016301">
    <property type="term" value="F:kinase activity"/>
    <property type="evidence" value="ECO:0007669"/>
    <property type="project" value="UniProtKB-KW"/>
</dbReference>
<dbReference type="PANTHER" id="PTHR24361">
    <property type="entry name" value="MITOGEN-ACTIVATED KINASE KINASE KINASE"/>
    <property type="match status" value="1"/>
</dbReference>
<accession>A0ABW1CVE4</accession>
<reference evidence="3" key="1">
    <citation type="journal article" date="2019" name="Int. J. Syst. Evol. Microbiol.">
        <title>The Global Catalogue of Microorganisms (GCM) 10K type strain sequencing project: providing services to taxonomists for standard genome sequencing and annotation.</title>
        <authorList>
            <consortium name="The Broad Institute Genomics Platform"/>
            <consortium name="The Broad Institute Genome Sequencing Center for Infectious Disease"/>
            <person name="Wu L."/>
            <person name="Ma J."/>
        </authorList>
    </citation>
    <scope>NUCLEOTIDE SEQUENCE [LARGE SCALE GENOMIC DNA]</scope>
    <source>
        <strain evidence="3">CCUG 53903</strain>
    </source>
</reference>
<name>A0ABW1CVE4_9ACTN</name>
<organism evidence="2 3">
    <name type="scientific">Nonomuraea insulae</name>
    <dbReference type="NCBI Taxonomy" id="1616787"/>
    <lineage>
        <taxon>Bacteria</taxon>
        <taxon>Bacillati</taxon>
        <taxon>Actinomycetota</taxon>
        <taxon>Actinomycetes</taxon>
        <taxon>Streptosporangiales</taxon>
        <taxon>Streptosporangiaceae</taxon>
        <taxon>Nonomuraea</taxon>
    </lineage>
</organism>
<dbReference type="Gene3D" id="1.10.510.10">
    <property type="entry name" value="Transferase(Phosphotransferase) domain 1"/>
    <property type="match status" value="1"/>
</dbReference>
<dbReference type="EMBL" id="JBHSPA010000036">
    <property type="protein sequence ID" value="MFC5828273.1"/>
    <property type="molecule type" value="Genomic_DNA"/>
</dbReference>
<evidence type="ECO:0000259" key="1">
    <source>
        <dbReference type="PROSITE" id="PS50011"/>
    </source>
</evidence>
<dbReference type="InterPro" id="IPR000719">
    <property type="entry name" value="Prot_kinase_dom"/>
</dbReference>
<keyword evidence="2" id="KW-0808">Transferase</keyword>
<dbReference type="PROSITE" id="PS50011">
    <property type="entry name" value="PROTEIN_KINASE_DOM"/>
    <property type="match status" value="1"/>
</dbReference>
<dbReference type="RefSeq" id="WP_379517777.1">
    <property type="nucleotide sequence ID" value="NZ_JBHSPA010000036.1"/>
</dbReference>
<dbReference type="Proteomes" id="UP001596058">
    <property type="component" value="Unassembled WGS sequence"/>
</dbReference>
<evidence type="ECO:0000313" key="3">
    <source>
        <dbReference type="Proteomes" id="UP001596058"/>
    </source>
</evidence>
<dbReference type="InterPro" id="IPR011009">
    <property type="entry name" value="Kinase-like_dom_sf"/>
</dbReference>
<keyword evidence="3" id="KW-1185">Reference proteome</keyword>
<gene>
    <name evidence="2" type="ORF">ACFPZ3_30770</name>
</gene>
<keyword evidence="2" id="KW-0418">Kinase</keyword>
<dbReference type="Pfam" id="PF00069">
    <property type="entry name" value="Pkinase"/>
    <property type="match status" value="1"/>
</dbReference>
<protein>
    <submittedName>
        <fullName evidence="2">Protein kinase</fullName>
    </submittedName>
</protein>
<proteinExistence type="predicted"/>